<dbReference type="SMART" id="SM00032">
    <property type="entry name" value="CCP"/>
    <property type="match status" value="10"/>
</dbReference>
<keyword evidence="2" id="KW-0677">Repeat</keyword>
<evidence type="ECO:0000256" key="4">
    <source>
        <dbReference type="ARBA" id="ARBA00023180"/>
    </source>
</evidence>
<dbReference type="EMBL" id="JAZGQO010000001">
    <property type="protein sequence ID" value="KAK6195327.1"/>
    <property type="molecule type" value="Genomic_DNA"/>
</dbReference>
<evidence type="ECO:0000256" key="6">
    <source>
        <dbReference type="SAM" id="SignalP"/>
    </source>
</evidence>
<dbReference type="InterPro" id="IPR000436">
    <property type="entry name" value="Sushi_SCR_CCP_dom"/>
</dbReference>
<feature type="signal peptide" evidence="6">
    <location>
        <begin position="1"/>
        <end position="25"/>
    </location>
</feature>
<feature type="domain" description="Sushi" evidence="7">
    <location>
        <begin position="385"/>
        <end position="442"/>
    </location>
</feature>
<organism evidence="8 9">
    <name type="scientific">Patella caerulea</name>
    <name type="common">Rayed Mediterranean limpet</name>
    <dbReference type="NCBI Taxonomy" id="87958"/>
    <lineage>
        <taxon>Eukaryota</taxon>
        <taxon>Metazoa</taxon>
        <taxon>Spiralia</taxon>
        <taxon>Lophotrochozoa</taxon>
        <taxon>Mollusca</taxon>
        <taxon>Gastropoda</taxon>
        <taxon>Patellogastropoda</taxon>
        <taxon>Patelloidea</taxon>
        <taxon>Patellidae</taxon>
        <taxon>Patella</taxon>
    </lineage>
</organism>
<dbReference type="Pfam" id="PF00084">
    <property type="entry name" value="Sushi"/>
    <property type="match status" value="10"/>
</dbReference>
<feature type="domain" description="Sushi" evidence="7">
    <location>
        <begin position="326"/>
        <end position="384"/>
    </location>
</feature>
<dbReference type="InterPro" id="IPR050350">
    <property type="entry name" value="Compl-Cell_Adhes-Reg"/>
</dbReference>
<comment type="caution">
    <text evidence="8">The sequence shown here is derived from an EMBL/GenBank/DDBJ whole genome shotgun (WGS) entry which is preliminary data.</text>
</comment>
<feature type="domain" description="Sushi" evidence="7">
    <location>
        <begin position="560"/>
        <end position="618"/>
    </location>
</feature>
<evidence type="ECO:0000256" key="5">
    <source>
        <dbReference type="PROSITE-ProRule" id="PRU00302"/>
    </source>
</evidence>
<feature type="disulfide bond" evidence="5">
    <location>
        <begin position="296"/>
        <end position="323"/>
    </location>
</feature>
<dbReference type="CDD" id="cd00033">
    <property type="entry name" value="CCP"/>
    <property type="match status" value="10"/>
</dbReference>
<gene>
    <name evidence="8" type="ORF">SNE40_000784</name>
</gene>
<evidence type="ECO:0000313" key="9">
    <source>
        <dbReference type="Proteomes" id="UP001347796"/>
    </source>
</evidence>
<dbReference type="SUPFAM" id="SSF57535">
    <property type="entry name" value="Complement control module/SCR domain"/>
    <property type="match status" value="10"/>
</dbReference>
<feature type="domain" description="Sushi" evidence="7">
    <location>
        <begin position="141"/>
        <end position="204"/>
    </location>
</feature>
<evidence type="ECO:0000256" key="3">
    <source>
        <dbReference type="ARBA" id="ARBA00023157"/>
    </source>
</evidence>
<dbReference type="PROSITE" id="PS50923">
    <property type="entry name" value="SUSHI"/>
    <property type="match status" value="9"/>
</dbReference>
<feature type="disulfide bond" evidence="5">
    <location>
        <begin position="234"/>
        <end position="261"/>
    </location>
</feature>
<feature type="disulfide bond" evidence="5">
    <location>
        <begin position="355"/>
        <end position="382"/>
    </location>
</feature>
<feature type="disulfide bond" evidence="5">
    <location>
        <begin position="75"/>
        <end position="118"/>
    </location>
</feature>
<keyword evidence="3 5" id="KW-1015">Disulfide bond</keyword>
<sequence>MTGVMYKKTAIVVALLCNLIYIIECNDVCGERRDNLGNRRCSKRCATNQDCVSAKKKCLCDGACGLSCINTNMKCVDIEGSRIPHGHVEIIPFNQFGAVAKYRCDDGYTLFGITGRVCQGDETWSRQAPTCNLTRHVIEKQECGRPPQVNHAHHSGPRNVMSHPLGSTLLYECDAGFTARKDVVVRAWCVGDGVWVGPNLTCSHAGCDLLPDIPSGTVHIIPPNMIGGRARYSCYPGFHLVGRIERTCQSDGQWDGSPPSCEKVVCGRPPEVEHASHDAPTDQLQFQAGTQLTYTCVFGYYREGAPRSMCTGEGQWVGPRMTCKARNCGAPGEINNGWRDPGYKFTFPSRVTYHCNEGFELLGRAFRECQSNGEWSGILPTCEPIECQELGPPLHGTMIGSGRTYGSLIRFVCNDGYKVVGSAERRCQADRLWSGQEARCEEIDCGVPGPLWNGYVDGHRTTVGSVYFFRCYARTTFDGPAFAAQCLETGQWSQNLPKCLGQCQVPAILNGSVVAGQEGVWVDHGTAITYTCKEGLELNDTSEISCNNGTWKVIPRCVPAPCKTAPPQMDNGHRVFFNMNHGDRARYFCMEGYRLRNDHRYLTCNFGVWEGPTPQCEENFCPNPGSIPNGQIYKKGHFGKFIFKEYIVTIKHGDRLEYECQRNYKLVGPSGAACVNGKWSPPNRPRCIPARHPILPKLWRPMEEQ</sequence>
<evidence type="ECO:0000259" key="7">
    <source>
        <dbReference type="PROSITE" id="PS50923"/>
    </source>
</evidence>
<dbReference type="Gene3D" id="2.10.70.10">
    <property type="entry name" value="Complement Module, domain 1"/>
    <property type="match status" value="10"/>
</dbReference>
<dbReference type="AlphaFoldDB" id="A0AAN8Q2P1"/>
<keyword evidence="4" id="KW-0325">Glycoprotein</keyword>
<evidence type="ECO:0000256" key="2">
    <source>
        <dbReference type="ARBA" id="ARBA00022737"/>
    </source>
</evidence>
<dbReference type="PANTHER" id="PTHR19325:SF575">
    <property type="entry name" value="LOCOMOTION-RELATED PROTEIN HIKARU GENKI"/>
    <property type="match status" value="1"/>
</dbReference>
<name>A0AAN8Q2P1_PATCE</name>
<feature type="domain" description="Sushi" evidence="7">
    <location>
        <begin position="501"/>
        <end position="559"/>
    </location>
</feature>
<evidence type="ECO:0000256" key="1">
    <source>
        <dbReference type="ARBA" id="ARBA00022659"/>
    </source>
</evidence>
<feature type="domain" description="Sushi" evidence="7">
    <location>
        <begin position="619"/>
        <end position="689"/>
    </location>
</feature>
<comment type="caution">
    <text evidence="5">Lacks conserved residue(s) required for the propagation of feature annotation.</text>
</comment>
<feature type="disulfide bond" evidence="5">
    <location>
        <begin position="660"/>
        <end position="687"/>
    </location>
</feature>
<feature type="domain" description="Sushi" evidence="7">
    <location>
        <begin position="205"/>
        <end position="263"/>
    </location>
</feature>
<protein>
    <recommendedName>
        <fullName evidence="7">Sushi domain-containing protein</fullName>
    </recommendedName>
</protein>
<dbReference type="Proteomes" id="UP001347796">
    <property type="component" value="Unassembled WGS sequence"/>
</dbReference>
<keyword evidence="1 5" id="KW-0768">Sushi</keyword>
<keyword evidence="9" id="KW-1185">Reference proteome</keyword>
<reference evidence="8 9" key="1">
    <citation type="submission" date="2024-01" db="EMBL/GenBank/DDBJ databases">
        <title>The genome of the rayed Mediterranean limpet Patella caerulea (Linnaeus, 1758).</title>
        <authorList>
            <person name="Anh-Thu Weber A."/>
            <person name="Halstead-Nussloch G."/>
        </authorList>
    </citation>
    <scope>NUCLEOTIDE SEQUENCE [LARGE SCALE GENOMIC DNA]</scope>
    <source>
        <strain evidence="8">AATW-2023a</strain>
        <tissue evidence="8">Whole specimen</tissue>
    </source>
</reference>
<dbReference type="PANTHER" id="PTHR19325">
    <property type="entry name" value="COMPLEMENT COMPONENT-RELATED SUSHI DOMAIN-CONTAINING"/>
    <property type="match status" value="1"/>
</dbReference>
<proteinExistence type="predicted"/>
<accession>A0AAN8Q2P1</accession>
<evidence type="ECO:0000313" key="8">
    <source>
        <dbReference type="EMBL" id="KAK6195327.1"/>
    </source>
</evidence>
<feature type="domain" description="Sushi" evidence="7">
    <location>
        <begin position="73"/>
        <end position="133"/>
    </location>
</feature>
<keyword evidence="6" id="KW-0732">Signal</keyword>
<feature type="chain" id="PRO_5042976792" description="Sushi domain-containing protein" evidence="6">
    <location>
        <begin position="26"/>
        <end position="705"/>
    </location>
</feature>
<feature type="disulfide bond" evidence="5">
    <location>
        <begin position="104"/>
        <end position="131"/>
    </location>
</feature>
<feature type="disulfide bond" evidence="5">
    <location>
        <begin position="413"/>
        <end position="440"/>
    </location>
</feature>
<feature type="domain" description="Sushi" evidence="7">
    <location>
        <begin position="264"/>
        <end position="325"/>
    </location>
</feature>
<feature type="disulfide bond" evidence="5">
    <location>
        <begin position="503"/>
        <end position="546"/>
    </location>
</feature>
<feature type="disulfide bond" evidence="5">
    <location>
        <begin position="589"/>
        <end position="616"/>
    </location>
</feature>
<dbReference type="InterPro" id="IPR035976">
    <property type="entry name" value="Sushi/SCR/CCP_sf"/>
</dbReference>